<accession>A0A096XAD4</accession>
<evidence type="ECO:0000256" key="7">
    <source>
        <dbReference type="ARBA" id="ARBA00023027"/>
    </source>
</evidence>
<evidence type="ECO:0000256" key="4">
    <source>
        <dbReference type="ARBA" id="ARBA00022692"/>
    </source>
</evidence>
<sequence length="83" mass="8837">MFLGGLTSLLGNKHILSAMVSVEVLFLAVICVGSMTIGMQDMTLVLVMLVLSVCEAALMLSVLVRMVRSFGNDFILSLGALKC</sequence>
<keyword evidence="5" id="KW-1278">Translocase</keyword>
<protein>
    <recommendedName>
        <fullName evidence="3">NADH-ubiquinone oxidoreductase chain 4L</fullName>
    </recommendedName>
    <alternativeName>
        <fullName evidence="9">NADH dehydrogenase subunit 4L</fullName>
    </alternativeName>
</protein>
<dbReference type="Pfam" id="PF00420">
    <property type="entry name" value="Oxidored_q2"/>
    <property type="match status" value="1"/>
</dbReference>
<comment type="similarity">
    <text evidence="2">Belongs to the complex I subunit 4L family.</text>
</comment>
<evidence type="ECO:0000256" key="3">
    <source>
        <dbReference type="ARBA" id="ARBA00016612"/>
    </source>
</evidence>
<dbReference type="GO" id="GO:0016020">
    <property type="term" value="C:membrane"/>
    <property type="evidence" value="ECO:0007669"/>
    <property type="project" value="UniProtKB-SubCell"/>
</dbReference>
<geneLocation type="mitochondrion" evidence="11"/>
<feature type="transmembrane region" description="Helical" evidence="10">
    <location>
        <begin position="44"/>
        <end position="64"/>
    </location>
</feature>
<evidence type="ECO:0000313" key="11">
    <source>
        <dbReference type="EMBL" id="AHE80599.1"/>
    </source>
</evidence>
<evidence type="ECO:0000256" key="10">
    <source>
        <dbReference type="SAM" id="Phobius"/>
    </source>
</evidence>
<keyword evidence="4 10" id="KW-0812">Transmembrane</keyword>
<reference evidence="11" key="1">
    <citation type="submission" date="2013-10" db="EMBL/GenBank/DDBJ databases">
        <authorList>
            <person name="Sun S."/>
            <person name="Kong L."/>
            <person name="Yu H."/>
            <person name="Li Q."/>
        </authorList>
    </citation>
    <scope>NUCLEOTIDE SEQUENCE</scope>
</reference>
<keyword evidence="6 10" id="KW-1133">Transmembrane helix</keyword>
<organism evidence="11">
    <name type="scientific">Anadara kagoshimensis</name>
    <dbReference type="NCBI Taxonomy" id="1390362"/>
    <lineage>
        <taxon>Eukaryota</taxon>
        <taxon>Metazoa</taxon>
        <taxon>Spiralia</taxon>
        <taxon>Lophotrochozoa</taxon>
        <taxon>Mollusca</taxon>
        <taxon>Bivalvia</taxon>
        <taxon>Autobranchia</taxon>
        <taxon>Pteriomorphia</taxon>
        <taxon>Arcoida</taxon>
        <taxon>Arcoidea</taxon>
        <taxon>Arcidae</taxon>
        <taxon>Anadara</taxon>
    </lineage>
</organism>
<name>A0A096XAD4_9BIVA</name>
<dbReference type="AlphaFoldDB" id="A0A096XAD4"/>
<keyword evidence="8 10" id="KW-0472">Membrane</keyword>
<evidence type="ECO:0000256" key="6">
    <source>
        <dbReference type="ARBA" id="ARBA00022989"/>
    </source>
</evidence>
<keyword evidence="11" id="KW-0496">Mitochondrion</keyword>
<dbReference type="Gene3D" id="1.10.287.3510">
    <property type="match status" value="1"/>
</dbReference>
<keyword evidence="7" id="KW-0520">NAD</keyword>
<feature type="transmembrane region" description="Helical" evidence="10">
    <location>
        <begin position="15"/>
        <end position="37"/>
    </location>
</feature>
<evidence type="ECO:0000256" key="1">
    <source>
        <dbReference type="ARBA" id="ARBA00004141"/>
    </source>
</evidence>
<comment type="subcellular location">
    <subcellularLocation>
        <location evidence="1">Membrane</location>
        <topology evidence="1">Multi-pass membrane protein</topology>
    </subcellularLocation>
</comment>
<proteinExistence type="inferred from homology"/>
<dbReference type="InterPro" id="IPR039428">
    <property type="entry name" value="NUOK/Mnh_C1-like"/>
</dbReference>
<evidence type="ECO:0000256" key="8">
    <source>
        <dbReference type="ARBA" id="ARBA00023136"/>
    </source>
</evidence>
<evidence type="ECO:0000256" key="2">
    <source>
        <dbReference type="ARBA" id="ARBA00010519"/>
    </source>
</evidence>
<dbReference type="EMBL" id="KF750628">
    <property type="protein sequence ID" value="AHE80599.1"/>
    <property type="molecule type" value="Genomic_DNA"/>
</dbReference>
<gene>
    <name evidence="11" type="primary">nad4L</name>
</gene>
<evidence type="ECO:0000256" key="9">
    <source>
        <dbReference type="ARBA" id="ARBA00031586"/>
    </source>
</evidence>
<evidence type="ECO:0000256" key="5">
    <source>
        <dbReference type="ARBA" id="ARBA00022967"/>
    </source>
</evidence>